<evidence type="ECO:0000256" key="1">
    <source>
        <dbReference type="SAM" id="Phobius"/>
    </source>
</evidence>
<dbReference type="Proteomes" id="UP000192501">
    <property type="component" value="Unassembled WGS sequence"/>
</dbReference>
<sequence length="322" mass="38564">MKFFTKIIREVLKQFYIILFVESIFIKVTVNNIYNIFINFELTELFKIVYILMIVIIVLSIVIGLFSSNYRIKSTAILITGGFLMHELFFLIMFLLTFRNWKNVYEQQRTERFVDNFINFLEIKEVKKKKYFAVYTIFNTIFYILEETSEDSLLKFSSPCIELSIYIIIYAFSNRLISIDKTLIFLVLTIMSFKTCFKSTFNDKKLSVCFKITKYDILNLITFTIIFILSSYVKLIRDILVNVILSVFYSIILSLLISIIYYGMDDLFYRLKLLLLDENISENNEKFQIEFIFLGCFILYLTTIFFTWKLFWKKKTIVKMSY</sequence>
<organism evidence="2 3">
    <name type="scientific">Hepatospora eriocheir</name>
    <dbReference type="NCBI Taxonomy" id="1081669"/>
    <lineage>
        <taxon>Eukaryota</taxon>
        <taxon>Fungi</taxon>
        <taxon>Fungi incertae sedis</taxon>
        <taxon>Microsporidia</taxon>
        <taxon>Hepatosporidae</taxon>
        <taxon>Hepatospora</taxon>
    </lineage>
</organism>
<reference evidence="2 3" key="1">
    <citation type="journal article" date="2017" name="Environ. Microbiol.">
        <title>Decay of the glycolytic pathway and adaptation to intranuclear parasitism within Enterocytozoonidae microsporidia.</title>
        <authorList>
            <person name="Wiredu Boakye D."/>
            <person name="Jaroenlak P."/>
            <person name="Prachumwat A."/>
            <person name="Williams T.A."/>
            <person name="Bateman K.S."/>
            <person name="Itsathitphaisarn O."/>
            <person name="Sritunyalucksana K."/>
            <person name="Paszkiewicz K.H."/>
            <person name="Moore K.A."/>
            <person name="Stentiford G.D."/>
            <person name="Williams B.A."/>
        </authorList>
    </citation>
    <scope>NUCLEOTIDE SEQUENCE [LARGE SCALE GENOMIC DNA]</scope>
    <source>
        <strain evidence="3">canceri</strain>
    </source>
</reference>
<dbReference type="VEuPathDB" id="MicrosporidiaDB:A0H76_774"/>
<evidence type="ECO:0000313" key="2">
    <source>
        <dbReference type="EMBL" id="ORD99485.1"/>
    </source>
</evidence>
<name>A0A1X0QIG2_9MICR</name>
<gene>
    <name evidence="2" type="ORF">A0H76_774</name>
</gene>
<feature type="transmembrane region" description="Helical" evidence="1">
    <location>
        <begin position="152"/>
        <end position="171"/>
    </location>
</feature>
<comment type="caution">
    <text evidence="2">The sequence shown here is derived from an EMBL/GenBank/DDBJ whole genome shotgun (WGS) entry which is preliminary data.</text>
</comment>
<feature type="transmembrane region" description="Helical" evidence="1">
    <location>
        <begin position="15"/>
        <end position="37"/>
    </location>
</feature>
<feature type="transmembrane region" description="Helical" evidence="1">
    <location>
        <begin position="243"/>
        <end position="264"/>
    </location>
</feature>
<accession>A0A1X0QIG2</accession>
<keyword evidence="1" id="KW-1133">Transmembrane helix</keyword>
<feature type="transmembrane region" description="Helical" evidence="1">
    <location>
        <begin position="183"/>
        <end position="201"/>
    </location>
</feature>
<protein>
    <submittedName>
        <fullName evidence="2">Uncharacterized protein</fullName>
    </submittedName>
</protein>
<feature type="transmembrane region" description="Helical" evidence="1">
    <location>
        <begin position="131"/>
        <end position="146"/>
    </location>
</feature>
<proteinExistence type="predicted"/>
<feature type="transmembrane region" description="Helical" evidence="1">
    <location>
        <begin position="217"/>
        <end position="236"/>
    </location>
</feature>
<feature type="transmembrane region" description="Helical" evidence="1">
    <location>
        <begin position="291"/>
        <end position="312"/>
    </location>
</feature>
<dbReference type="EMBL" id="LTAI01000182">
    <property type="protein sequence ID" value="ORD99485.1"/>
    <property type="molecule type" value="Genomic_DNA"/>
</dbReference>
<evidence type="ECO:0000313" key="3">
    <source>
        <dbReference type="Proteomes" id="UP000192501"/>
    </source>
</evidence>
<dbReference type="VEuPathDB" id="MicrosporidiaDB:HERIO_513"/>
<keyword evidence="1" id="KW-0812">Transmembrane</keyword>
<dbReference type="AlphaFoldDB" id="A0A1X0QIG2"/>
<keyword evidence="1" id="KW-0472">Membrane</keyword>
<feature type="transmembrane region" description="Helical" evidence="1">
    <location>
        <begin position="76"/>
        <end position="98"/>
    </location>
</feature>
<feature type="transmembrane region" description="Helical" evidence="1">
    <location>
        <begin position="49"/>
        <end position="70"/>
    </location>
</feature>